<dbReference type="HAMAP" id="MF_00489">
    <property type="entry name" value="UPF0178"/>
    <property type="match status" value="1"/>
</dbReference>
<accession>A0A857DFM2</accession>
<evidence type="ECO:0000256" key="2">
    <source>
        <dbReference type="HAMAP-Rule" id="MF_00489"/>
    </source>
</evidence>
<evidence type="ECO:0000256" key="1">
    <source>
        <dbReference type="ARBA" id="ARBA00008522"/>
    </source>
</evidence>
<dbReference type="EMBL" id="CP046996">
    <property type="protein sequence ID" value="QHA00080.1"/>
    <property type="molecule type" value="Genomic_DNA"/>
</dbReference>
<dbReference type="PANTHER" id="PTHR35146">
    <property type="entry name" value="UPF0178 PROTEIN YAII"/>
    <property type="match status" value="1"/>
</dbReference>
<sequence length="149" mass="17036">MKILVDADACPVKELIVSCAKQFELPVIMIVDTSHELKDDYSMVITVDQDRDSVDFALMKRLTREDIVVTQDYGLAALVLGKGARAINQNGLVYTDSNIERLLFERHVGQKVRRGGGRTTNVKKRTKEDNERFRTAFIRLIEETPNKYF</sequence>
<protein>
    <recommendedName>
        <fullName evidence="2">UPF0178 protein GQ588_05175</fullName>
    </recommendedName>
</protein>
<evidence type="ECO:0000313" key="4">
    <source>
        <dbReference type="Proteomes" id="UP000430508"/>
    </source>
</evidence>
<comment type="similarity">
    <text evidence="1 2">Belongs to the UPF0178 family.</text>
</comment>
<name>A0A857DFM2_9FIRM</name>
<dbReference type="RefSeq" id="WP_158208152.1">
    <property type="nucleotide sequence ID" value="NZ_CP046996.1"/>
</dbReference>
<evidence type="ECO:0000313" key="3">
    <source>
        <dbReference type="EMBL" id="QHA00080.1"/>
    </source>
</evidence>
<proteinExistence type="inferred from homology"/>
<dbReference type="NCBIfam" id="NF001095">
    <property type="entry name" value="PRK00124.1"/>
    <property type="match status" value="1"/>
</dbReference>
<dbReference type="Pfam" id="PF02639">
    <property type="entry name" value="DUF188"/>
    <property type="match status" value="1"/>
</dbReference>
<organism evidence="3 4">
    <name type="scientific">Dehalobacter restrictus</name>
    <dbReference type="NCBI Taxonomy" id="55583"/>
    <lineage>
        <taxon>Bacteria</taxon>
        <taxon>Bacillati</taxon>
        <taxon>Bacillota</taxon>
        <taxon>Clostridia</taxon>
        <taxon>Eubacteriales</taxon>
        <taxon>Desulfitobacteriaceae</taxon>
        <taxon>Dehalobacter</taxon>
    </lineage>
</organism>
<gene>
    <name evidence="3" type="ORF">GQ588_05175</name>
</gene>
<dbReference type="Proteomes" id="UP000430508">
    <property type="component" value="Chromosome"/>
</dbReference>
<dbReference type="InterPro" id="IPR003791">
    <property type="entry name" value="UPF0178"/>
</dbReference>
<reference evidence="3 4" key="1">
    <citation type="submission" date="2019-12" db="EMBL/GenBank/DDBJ databases">
        <title>Sequence classification of anaerobic respiratory reductive dehalogenases: First we see many, then we see few.</title>
        <authorList>
            <person name="Molenda O."/>
            <person name="Puentes Jacome L.A."/>
            <person name="Cao X."/>
            <person name="Nesbo C.L."/>
            <person name="Tang S."/>
            <person name="Morson N."/>
            <person name="Patron J."/>
            <person name="Lomheim L."/>
            <person name="Wishart D.S."/>
            <person name="Edwards E.A."/>
        </authorList>
    </citation>
    <scope>NUCLEOTIDE SEQUENCE [LARGE SCALE GENOMIC DNA]</scope>
    <source>
        <strain evidence="3 4">12DCA</strain>
    </source>
</reference>
<dbReference type="PANTHER" id="PTHR35146:SF1">
    <property type="entry name" value="UPF0178 PROTEIN YAII"/>
    <property type="match status" value="1"/>
</dbReference>
<dbReference type="AlphaFoldDB" id="A0A857DFM2"/>